<keyword evidence="1" id="KW-0129">CBS domain</keyword>
<keyword evidence="5" id="KW-1185">Reference proteome</keyword>
<evidence type="ECO:0000313" key="4">
    <source>
        <dbReference type="EMBL" id="KIF80701.1"/>
    </source>
</evidence>
<dbReference type="SUPFAM" id="SSF54631">
    <property type="entry name" value="CBS-domain pair"/>
    <property type="match status" value="1"/>
</dbReference>
<protein>
    <submittedName>
        <fullName evidence="4">Membrane protein</fullName>
    </submittedName>
</protein>
<feature type="transmembrane region" description="Helical" evidence="2">
    <location>
        <begin position="101"/>
        <end position="119"/>
    </location>
</feature>
<reference evidence="4 5" key="1">
    <citation type="submission" date="2014-12" db="EMBL/GenBank/DDBJ databases">
        <title>Denitrispirillum autotrophicum gen. nov., sp. nov., Denitrifying, Facultatively Autotrophic Bacteria Isolated from Rice Paddy Soil.</title>
        <authorList>
            <person name="Ishii S."/>
            <person name="Ashida N."/>
            <person name="Ohno H."/>
            <person name="Otsuka S."/>
            <person name="Yokota A."/>
            <person name="Senoo K."/>
        </authorList>
    </citation>
    <scope>NUCLEOTIDE SEQUENCE [LARGE SCALE GENOMIC DNA]</scope>
    <source>
        <strain evidence="4 5">TSA66</strain>
    </source>
</reference>
<dbReference type="PANTHER" id="PTHR33741">
    <property type="entry name" value="TRANSMEMBRANE PROTEIN DDB_G0269096-RELATED"/>
    <property type="match status" value="1"/>
</dbReference>
<name>A0A0C2BRJ6_9BURK</name>
<feature type="transmembrane region" description="Helical" evidence="2">
    <location>
        <begin position="24"/>
        <end position="45"/>
    </location>
</feature>
<dbReference type="STRING" id="709839.TSA66_07575"/>
<dbReference type="InterPro" id="IPR058581">
    <property type="entry name" value="TM_HPP"/>
</dbReference>
<feature type="transmembrane region" description="Helical" evidence="2">
    <location>
        <begin position="75"/>
        <end position="95"/>
    </location>
</feature>
<keyword evidence="2" id="KW-1133">Transmembrane helix</keyword>
<evidence type="ECO:0000313" key="5">
    <source>
        <dbReference type="Proteomes" id="UP000031572"/>
    </source>
</evidence>
<dbReference type="InterPro" id="IPR000644">
    <property type="entry name" value="CBS_dom"/>
</dbReference>
<gene>
    <name evidence="4" type="ORF">TSA66_07575</name>
</gene>
<keyword evidence="2" id="KW-0472">Membrane</keyword>
<dbReference type="Pfam" id="PF04982">
    <property type="entry name" value="TM_HPP"/>
    <property type="match status" value="1"/>
</dbReference>
<dbReference type="SMART" id="SM00116">
    <property type="entry name" value="CBS"/>
    <property type="match status" value="2"/>
</dbReference>
<keyword evidence="2" id="KW-0812">Transmembrane</keyword>
<evidence type="ECO:0000256" key="1">
    <source>
        <dbReference type="PROSITE-ProRule" id="PRU00703"/>
    </source>
</evidence>
<organism evidence="4 5">
    <name type="scientific">Noviherbaspirillum autotrophicum</name>
    <dbReference type="NCBI Taxonomy" id="709839"/>
    <lineage>
        <taxon>Bacteria</taxon>
        <taxon>Pseudomonadati</taxon>
        <taxon>Pseudomonadota</taxon>
        <taxon>Betaproteobacteria</taxon>
        <taxon>Burkholderiales</taxon>
        <taxon>Oxalobacteraceae</taxon>
        <taxon>Noviherbaspirillum</taxon>
    </lineage>
</organism>
<feature type="domain" description="CBS" evidence="3">
    <location>
        <begin position="243"/>
        <end position="299"/>
    </location>
</feature>
<dbReference type="AlphaFoldDB" id="A0A0C2BRJ6"/>
<dbReference type="OrthoDB" id="9811720at2"/>
<comment type="caution">
    <text evidence="4">The sequence shown here is derived from an EMBL/GenBank/DDBJ whole genome shotgun (WGS) entry which is preliminary data.</text>
</comment>
<dbReference type="CDD" id="cd04600">
    <property type="entry name" value="CBS_pair_HPP_assoc"/>
    <property type="match status" value="1"/>
</dbReference>
<dbReference type="PROSITE" id="PS51371">
    <property type="entry name" value="CBS"/>
    <property type="match status" value="2"/>
</dbReference>
<dbReference type="PANTHER" id="PTHR33741:SF5">
    <property type="entry name" value="TRANSMEMBRANE PROTEIN DDB_G0269096-RELATED"/>
    <property type="match status" value="1"/>
</dbReference>
<feature type="domain" description="CBS" evidence="3">
    <location>
        <begin position="316"/>
        <end position="373"/>
    </location>
</feature>
<dbReference type="InterPro" id="IPR007065">
    <property type="entry name" value="HPP"/>
</dbReference>
<feature type="transmembrane region" description="Helical" evidence="2">
    <location>
        <begin position="150"/>
        <end position="167"/>
    </location>
</feature>
<accession>A0A0C2BRJ6</accession>
<evidence type="ECO:0000256" key="2">
    <source>
        <dbReference type="SAM" id="Phobius"/>
    </source>
</evidence>
<sequence>MNDVRAWLRGFIPAPINAGRREKLCACLGAWIGLMFAGLVSKATLGNFNPWFIAPMGASAVLLFGMPSSPLAQPWSLVGGNIVSALVGIVCAQSIGDPILAASAAVAVAIAAMFALRCLHPPSGAVALTAVLGGPTVLASGYRFALWPVGLNSIFLLTAALIFNNLLRRRYPHAHLHHANPHGTADPLPTERLGFTRADLDEVLKSHQQLLDIDPDDLEEIFRHAELNAYHRRFGQIRCADLMSKDVITVQQSTSPQAVWRLLAKHRIKALPVVDDAGMLAGIVSLHDMMIGHEHDVPAGFWPPQLPRVGHIEQLMTRDVRTATPDQLITELVPLFSDAGYHHLPVVDAQRRVIGMVTQSDLVAALYRARLEETGKPVHRPVMAVAA</sequence>
<dbReference type="Pfam" id="PF00571">
    <property type="entry name" value="CBS"/>
    <property type="match status" value="2"/>
</dbReference>
<dbReference type="EMBL" id="JWJG01000028">
    <property type="protein sequence ID" value="KIF80701.1"/>
    <property type="molecule type" value="Genomic_DNA"/>
</dbReference>
<dbReference type="InterPro" id="IPR046342">
    <property type="entry name" value="CBS_dom_sf"/>
</dbReference>
<proteinExistence type="predicted"/>
<evidence type="ECO:0000259" key="3">
    <source>
        <dbReference type="PROSITE" id="PS51371"/>
    </source>
</evidence>
<dbReference type="Proteomes" id="UP000031572">
    <property type="component" value="Unassembled WGS sequence"/>
</dbReference>
<dbReference type="RefSeq" id="WP_040039599.1">
    <property type="nucleotide sequence ID" value="NZ_JWJG01000028.1"/>
</dbReference>
<dbReference type="Gene3D" id="3.10.580.10">
    <property type="entry name" value="CBS-domain"/>
    <property type="match status" value="2"/>
</dbReference>